<evidence type="ECO:0000313" key="3">
    <source>
        <dbReference type="EMBL" id="KAF1925391.1"/>
    </source>
</evidence>
<dbReference type="CDD" id="cd00180">
    <property type="entry name" value="PKc"/>
    <property type="match status" value="1"/>
</dbReference>
<dbReference type="PROSITE" id="PS50011">
    <property type="entry name" value="PROTEIN_KINASE_DOM"/>
    <property type="match status" value="1"/>
</dbReference>
<dbReference type="GO" id="GO:0005524">
    <property type="term" value="F:ATP binding"/>
    <property type="evidence" value="ECO:0007669"/>
    <property type="project" value="InterPro"/>
</dbReference>
<dbReference type="AlphaFoldDB" id="A0A6A5RAY5"/>
<dbReference type="GO" id="GO:0004672">
    <property type="term" value="F:protein kinase activity"/>
    <property type="evidence" value="ECO:0007669"/>
    <property type="project" value="InterPro"/>
</dbReference>
<feature type="domain" description="Protein kinase" evidence="2">
    <location>
        <begin position="188"/>
        <end position="519"/>
    </location>
</feature>
<dbReference type="PANTHER" id="PTHR44305:SF24">
    <property type="entry name" value="TYROSINE-PROTEIN KINASE C03B1.5-RELATED"/>
    <property type="match status" value="1"/>
</dbReference>
<dbReference type="SMART" id="SM00220">
    <property type="entry name" value="S_TKc"/>
    <property type="match status" value="1"/>
</dbReference>
<dbReference type="InterPro" id="IPR008271">
    <property type="entry name" value="Ser/Thr_kinase_AS"/>
</dbReference>
<dbReference type="Pfam" id="PF00069">
    <property type="entry name" value="Pkinase"/>
    <property type="match status" value="1"/>
</dbReference>
<gene>
    <name evidence="3" type="ORF">M421DRAFT_240560</name>
</gene>
<dbReference type="Proteomes" id="UP000800082">
    <property type="component" value="Unassembled WGS sequence"/>
</dbReference>
<dbReference type="PROSITE" id="PS00108">
    <property type="entry name" value="PROTEIN_KINASE_ST"/>
    <property type="match status" value="1"/>
</dbReference>
<keyword evidence="3" id="KW-0418">Kinase</keyword>
<accession>A0A6A5RAY5</accession>
<dbReference type="InterPro" id="IPR053083">
    <property type="entry name" value="TF_kinase-domain_protein"/>
</dbReference>
<evidence type="ECO:0000313" key="4">
    <source>
        <dbReference type="Proteomes" id="UP000800082"/>
    </source>
</evidence>
<proteinExistence type="predicted"/>
<dbReference type="SUPFAM" id="SSF56112">
    <property type="entry name" value="Protein kinase-like (PK-like)"/>
    <property type="match status" value="1"/>
</dbReference>
<evidence type="ECO:0000256" key="1">
    <source>
        <dbReference type="SAM" id="MobiDB-lite"/>
    </source>
</evidence>
<sequence>MPETCRTAKEKVEDLQIEQDPKSFFPLDGLRSYFKEQKVREILLCACSQCREDARMFNSRIARENYVDMIMGGSEPKDLTKTYYSVFGLLVFVEHPLFIIGFLENRCNDYILESWVTRSIDFSRERLRTLTGDYQQRSAAGFDRFVRRFTSSLSKFSVPHLGPDGFSLYREKAVFPFIEEKQIGQRRDENGQLTSEGANGKVFAFRIQREYNRFPHSSSRTEYVRKRIETSQPKQYLEHSNIDYVQQFADNHIVKLVKAYGHGDSVNLIFPRAWTNLDHLLRDRNFGYSDKRDARLELADAWKQLLGISRALKKIHGFGNGRSNGTVDEQLCIHFDLKPDNILIERENGNWLITDFGQSALTKRRRGTTPRIGGHFGTDAYAPPEIDDVNMEFGRAYDIWSLGCIMLEVTAFMVLGPAGLTGSGSFVGLDQARRAMPHWARNSNERFFYQEVPSGAYMVKKDIQTFMVNLESSHGRYANSEESKAFLNKILGLINRMLKPKVADRVGISMVVDILSSALRRASAGAIEQRPHQIISEAGEHVLGEPDLSKIELWHWSAANREWEECRLAILKSEANFMRLHCWGQGHVPQDVNLPHSSVKMLPLYAFWDPARFRDSNAWLDLLVMSTERCSVVPNAKFAFNGDSGLDDARQVQSILTSQHIVGSFPLSQVKLTRASSAVAALNRVYRKIRPTSGNAPAEASSKMFTMTSATVQIWAEQQDAVLRQSMRREFRGTQESAAGRPVRGFDGARPRNSPRRLCIYLHEPRFICTIRIDVNWVLESDSSDVKLYLKPRSSAGAKAIYASWLRPTLEERAAGHPAGIPLDPKVLRYHEDSDSIELEDVELTFLSSNVLDTFRSVYDDTKEAWAIERSEREDRTEVNSKPEGTLRVPDGTVRLPDSRNRVSIFARTIEREDLQSASSASTSGSRHDSTLENRMGPLQNPDYLVVPPPN</sequence>
<dbReference type="PANTHER" id="PTHR44305">
    <property type="entry name" value="SI:DKEY-192D15.2-RELATED"/>
    <property type="match status" value="1"/>
</dbReference>
<dbReference type="OrthoDB" id="248923at2759"/>
<name>A0A6A5RAY5_9PLEO</name>
<dbReference type="EMBL" id="ML978984">
    <property type="protein sequence ID" value="KAF1925391.1"/>
    <property type="molecule type" value="Genomic_DNA"/>
</dbReference>
<keyword evidence="3" id="KW-0808">Transferase</keyword>
<reference evidence="3" key="1">
    <citation type="journal article" date="2020" name="Stud. Mycol.">
        <title>101 Dothideomycetes genomes: a test case for predicting lifestyles and emergence of pathogens.</title>
        <authorList>
            <person name="Haridas S."/>
            <person name="Albert R."/>
            <person name="Binder M."/>
            <person name="Bloem J."/>
            <person name="Labutti K."/>
            <person name="Salamov A."/>
            <person name="Andreopoulos B."/>
            <person name="Baker S."/>
            <person name="Barry K."/>
            <person name="Bills G."/>
            <person name="Bluhm B."/>
            <person name="Cannon C."/>
            <person name="Castanera R."/>
            <person name="Culley D."/>
            <person name="Daum C."/>
            <person name="Ezra D."/>
            <person name="Gonzalez J."/>
            <person name="Henrissat B."/>
            <person name="Kuo A."/>
            <person name="Liang C."/>
            <person name="Lipzen A."/>
            <person name="Lutzoni F."/>
            <person name="Magnuson J."/>
            <person name="Mondo S."/>
            <person name="Nolan M."/>
            <person name="Ohm R."/>
            <person name="Pangilinan J."/>
            <person name="Park H.-J."/>
            <person name="Ramirez L."/>
            <person name="Alfaro M."/>
            <person name="Sun H."/>
            <person name="Tritt A."/>
            <person name="Yoshinaga Y."/>
            <person name="Zwiers L.-H."/>
            <person name="Turgeon B."/>
            <person name="Goodwin S."/>
            <person name="Spatafora J."/>
            <person name="Crous P."/>
            <person name="Grigoriev I."/>
        </authorList>
    </citation>
    <scope>NUCLEOTIDE SEQUENCE</scope>
    <source>
        <strain evidence="3">CBS 183.55</strain>
    </source>
</reference>
<evidence type="ECO:0000259" key="2">
    <source>
        <dbReference type="PROSITE" id="PS50011"/>
    </source>
</evidence>
<dbReference type="InterPro" id="IPR011009">
    <property type="entry name" value="Kinase-like_dom_sf"/>
</dbReference>
<protein>
    <submittedName>
        <fullName evidence="3">Kinase-like protein</fullName>
    </submittedName>
</protein>
<dbReference type="RefSeq" id="XP_033445643.1">
    <property type="nucleotide sequence ID" value="XM_033588486.1"/>
</dbReference>
<keyword evidence="4" id="KW-1185">Reference proteome</keyword>
<dbReference type="GeneID" id="54346133"/>
<dbReference type="Gene3D" id="1.10.510.10">
    <property type="entry name" value="Transferase(Phosphotransferase) domain 1"/>
    <property type="match status" value="1"/>
</dbReference>
<dbReference type="InterPro" id="IPR000719">
    <property type="entry name" value="Prot_kinase_dom"/>
</dbReference>
<organism evidence="3 4">
    <name type="scientific">Didymella exigua CBS 183.55</name>
    <dbReference type="NCBI Taxonomy" id="1150837"/>
    <lineage>
        <taxon>Eukaryota</taxon>
        <taxon>Fungi</taxon>
        <taxon>Dikarya</taxon>
        <taxon>Ascomycota</taxon>
        <taxon>Pezizomycotina</taxon>
        <taxon>Dothideomycetes</taxon>
        <taxon>Pleosporomycetidae</taxon>
        <taxon>Pleosporales</taxon>
        <taxon>Pleosporineae</taxon>
        <taxon>Didymellaceae</taxon>
        <taxon>Didymella</taxon>
    </lineage>
</organism>
<feature type="region of interest" description="Disordered" evidence="1">
    <location>
        <begin position="911"/>
        <end position="951"/>
    </location>
</feature>